<accession>A0ABU1YN25</accession>
<name>A0ABU1YN25_ROSSA</name>
<proteinExistence type="predicted"/>
<dbReference type="Proteomes" id="UP001180453">
    <property type="component" value="Unassembled WGS sequence"/>
</dbReference>
<evidence type="ECO:0000313" key="3">
    <source>
        <dbReference type="Proteomes" id="UP001180453"/>
    </source>
</evidence>
<comment type="caution">
    <text evidence="2">The sequence shown here is derived from an EMBL/GenBank/DDBJ whole genome shotgun (WGS) entry which is preliminary data.</text>
</comment>
<protein>
    <submittedName>
        <fullName evidence="2">Uncharacterized protein</fullName>
    </submittedName>
</protein>
<dbReference type="EMBL" id="JAVDXU010000002">
    <property type="protein sequence ID" value="MDR7270258.1"/>
    <property type="molecule type" value="Genomic_DNA"/>
</dbReference>
<keyword evidence="1" id="KW-0812">Transmembrane</keyword>
<keyword evidence="1" id="KW-1133">Transmembrane helix</keyword>
<organism evidence="2 3">
    <name type="scientific">Roseateles saccharophilus</name>
    <name type="common">Pseudomonas saccharophila</name>
    <dbReference type="NCBI Taxonomy" id="304"/>
    <lineage>
        <taxon>Bacteria</taxon>
        <taxon>Pseudomonadati</taxon>
        <taxon>Pseudomonadota</taxon>
        <taxon>Betaproteobacteria</taxon>
        <taxon>Burkholderiales</taxon>
        <taxon>Sphaerotilaceae</taxon>
        <taxon>Roseateles</taxon>
    </lineage>
</organism>
<evidence type="ECO:0000313" key="2">
    <source>
        <dbReference type="EMBL" id="MDR7270258.1"/>
    </source>
</evidence>
<keyword evidence="3" id="KW-1185">Reference proteome</keyword>
<evidence type="ECO:0000256" key="1">
    <source>
        <dbReference type="SAM" id="Phobius"/>
    </source>
</evidence>
<feature type="transmembrane region" description="Helical" evidence="1">
    <location>
        <begin position="6"/>
        <end position="28"/>
    </location>
</feature>
<keyword evidence="1" id="KW-0472">Membrane</keyword>
<reference evidence="2 3" key="1">
    <citation type="submission" date="2023-07" db="EMBL/GenBank/DDBJ databases">
        <title>Sorghum-associated microbial communities from plants grown in Nebraska, USA.</title>
        <authorList>
            <person name="Schachtman D."/>
        </authorList>
    </citation>
    <scope>NUCLEOTIDE SEQUENCE [LARGE SCALE GENOMIC DNA]</scope>
    <source>
        <strain evidence="2 3">BE314</strain>
    </source>
</reference>
<sequence length="31" mass="3528">MGIWLWLLLVAAIAALLWAGFQLFIVLLTRD</sequence>
<gene>
    <name evidence="2" type="ORF">J2X20_002916</name>
</gene>